<protein>
    <submittedName>
        <fullName evidence="2">Uncharacterized protein</fullName>
    </submittedName>
</protein>
<organism evidence="1 2">
    <name type="scientific">Romanomermis culicivorax</name>
    <name type="common">Nematode worm</name>
    <dbReference type="NCBI Taxonomy" id="13658"/>
    <lineage>
        <taxon>Eukaryota</taxon>
        <taxon>Metazoa</taxon>
        <taxon>Ecdysozoa</taxon>
        <taxon>Nematoda</taxon>
        <taxon>Enoplea</taxon>
        <taxon>Dorylaimia</taxon>
        <taxon>Mermithida</taxon>
        <taxon>Mermithoidea</taxon>
        <taxon>Mermithidae</taxon>
        <taxon>Romanomermis</taxon>
    </lineage>
</organism>
<accession>A0A915HVU8</accession>
<evidence type="ECO:0000313" key="1">
    <source>
        <dbReference type="Proteomes" id="UP000887565"/>
    </source>
</evidence>
<name>A0A915HVU8_ROMCU</name>
<dbReference type="WBParaSite" id="nRc.2.0.1.t05910-RA">
    <property type="protein sequence ID" value="nRc.2.0.1.t05910-RA"/>
    <property type="gene ID" value="nRc.2.0.1.g05910"/>
</dbReference>
<proteinExistence type="predicted"/>
<dbReference type="AlphaFoldDB" id="A0A915HVU8"/>
<dbReference type="Proteomes" id="UP000887565">
    <property type="component" value="Unplaced"/>
</dbReference>
<evidence type="ECO:0000313" key="2">
    <source>
        <dbReference type="WBParaSite" id="nRc.2.0.1.t05910-RA"/>
    </source>
</evidence>
<keyword evidence="1" id="KW-1185">Reference proteome</keyword>
<reference evidence="2" key="1">
    <citation type="submission" date="2022-11" db="UniProtKB">
        <authorList>
            <consortium name="WormBaseParasite"/>
        </authorList>
    </citation>
    <scope>IDENTIFICATION</scope>
</reference>
<sequence>MGLMDWMNRIPEQEPSVASDPSTYVCNWFTLRPIIFNEDFHMETSLEQIDIDELDYTANPHSRFHFYSHLLNIINF</sequence>